<proteinExistence type="inferred from homology"/>
<reference evidence="27" key="1">
    <citation type="submission" date="2020-03" db="EMBL/GenBank/DDBJ databases">
        <title>A high-quality chromosome-level genome assembly of a woody plant with both climbing and erect habits, Rhamnella rubrinervis.</title>
        <authorList>
            <person name="Lu Z."/>
            <person name="Yang Y."/>
            <person name="Zhu X."/>
            <person name="Sun Y."/>
        </authorList>
    </citation>
    <scope>NUCLEOTIDE SEQUENCE</scope>
    <source>
        <strain evidence="27">BYM</strain>
        <tissue evidence="27">Leaf</tissue>
    </source>
</reference>
<dbReference type="InterPro" id="IPR000719">
    <property type="entry name" value="Prot_kinase_dom"/>
</dbReference>
<organism evidence="27 28">
    <name type="scientific">Rhamnella rubrinervis</name>
    <dbReference type="NCBI Taxonomy" id="2594499"/>
    <lineage>
        <taxon>Eukaryota</taxon>
        <taxon>Viridiplantae</taxon>
        <taxon>Streptophyta</taxon>
        <taxon>Embryophyta</taxon>
        <taxon>Tracheophyta</taxon>
        <taxon>Spermatophyta</taxon>
        <taxon>Magnoliopsida</taxon>
        <taxon>eudicotyledons</taxon>
        <taxon>Gunneridae</taxon>
        <taxon>Pentapetalae</taxon>
        <taxon>rosids</taxon>
        <taxon>fabids</taxon>
        <taxon>Rosales</taxon>
        <taxon>Rhamnaceae</taxon>
        <taxon>rhamnoid group</taxon>
        <taxon>Rhamneae</taxon>
        <taxon>Rhamnella</taxon>
    </lineage>
</organism>
<dbReference type="InterPro" id="IPR024171">
    <property type="entry name" value="SRK-like_kinase"/>
</dbReference>
<dbReference type="PROSITE" id="PS50927">
    <property type="entry name" value="BULB_LECTIN"/>
    <property type="match status" value="1"/>
</dbReference>
<evidence type="ECO:0000256" key="14">
    <source>
        <dbReference type="ARBA" id="ARBA00023157"/>
    </source>
</evidence>
<evidence type="ECO:0000256" key="8">
    <source>
        <dbReference type="ARBA" id="ARBA00022734"/>
    </source>
</evidence>
<feature type="binding site" evidence="21">
    <location>
        <position position="542"/>
    </location>
    <ligand>
        <name>ATP</name>
        <dbReference type="ChEBI" id="CHEBI:30616"/>
    </ligand>
</feature>
<evidence type="ECO:0000256" key="1">
    <source>
        <dbReference type="ARBA" id="ARBA00004251"/>
    </source>
</evidence>
<dbReference type="InterPro" id="IPR001245">
    <property type="entry name" value="Ser-Thr/Tyr_kinase_cat_dom"/>
</dbReference>
<keyword evidence="6 22" id="KW-0812">Transmembrane</keyword>
<dbReference type="FunFam" id="1.10.510.10:FF:000060">
    <property type="entry name" value="G-type lectin S-receptor-like serine/threonine-protein kinase"/>
    <property type="match status" value="1"/>
</dbReference>
<dbReference type="InterPro" id="IPR011009">
    <property type="entry name" value="Kinase-like_dom_sf"/>
</dbReference>
<keyword evidence="5 19" id="KW-0808">Transferase</keyword>
<comment type="subcellular location">
    <subcellularLocation>
        <location evidence="1">Cell membrane</location>
        <topology evidence="1">Single-pass type I membrane protein</topology>
    </subcellularLocation>
</comment>
<dbReference type="PANTHER" id="PTHR27002">
    <property type="entry name" value="RECEPTOR-LIKE SERINE/THREONINE-PROTEIN KINASE SD1-8"/>
    <property type="match status" value="1"/>
</dbReference>
<evidence type="ECO:0000256" key="5">
    <source>
        <dbReference type="ARBA" id="ARBA00022679"/>
    </source>
</evidence>
<dbReference type="Proteomes" id="UP000796880">
    <property type="component" value="Unassembled WGS sequence"/>
</dbReference>
<evidence type="ECO:0000259" key="24">
    <source>
        <dbReference type="PROSITE" id="PS50026"/>
    </source>
</evidence>
<feature type="domain" description="Apple" evidence="26">
    <location>
        <begin position="329"/>
        <end position="409"/>
    </location>
</feature>
<dbReference type="CDD" id="cd01098">
    <property type="entry name" value="PAN_AP_plant"/>
    <property type="match status" value="1"/>
</dbReference>
<evidence type="ECO:0000256" key="3">
    <source>
        <dbReference type="ARBA" id="ARBA00022527"/>
    </source>
</evidence>
<evidence type="ECO:0000259" key="25">
    <source>
        <dbReference type="PROSITE" id="PS50927"/>
    </source>
</evidence>
<dbReference type="InterPro" id="IPR036426">
    <property type="entry name" value="Bulb-type_lectin_dom_sf"/>
</dbReference>
<keyword evidence="11 19" id="KW-0067">ATP-binding</keyword>
<dbReference type="GO" id="GO:0048544">
    <property type="term" value="P:recognition of pollen"/>
    <property type="evidence" value="ECO:0007669"/>
    <property type="project" value="InterPro"/>
</dbReference>
<evidence type="ECO:0000256" key="2">
    <source>
        <dbReference type="ARBA" id="ARBA00022475"/>
    </source>
</evidence>
<dbReference type="PIRSF" id="PIRSF000641">
    <property type="entry name" value="SRK"/>
    <property type="match status" value="1"/>
</dbReference>
<evidence type="ECO:0000256" key="22">
    <source>
        <dbReference type="SAM" id="Phobius"/>
    </source>
</evidence>
<evidence type="ECO:0000256" key="20">
    <source>
        <dbReference type="PROSITE-ProRule" id="PRU00076"/>
    </source>
</evidence>
<evidence type="ECO:0000259" key="26">
    <source>
        <dbReference type="PROSITE" id="PS50948"/>
    </source>
</evidence>
<keyword evidence="7" id="KW-0732">Signal</keyword>
<dbReference type="GO" id="GO:0005886">
    <property type="term" value="C:plasma membrane"/>
    <property type="evidence" value="ECO:0007669"/>
    <property type="project" value="UniProtKB-SubCell"/>
</dbReference>
<dbReference type="InterPro" id="IPR000742">
    <property type="entry name" value="EGF"/>
</dbReference>
<dbReference type="EMBL" id="VOIH02000003">
    <property type="protein sequence ID" value="KAF3451612.1"/>
    <property type="molecule type" value="Genomic_DNA"/>
</dbReference>
<dbReference type="InterPro" id="IPR003609">
    <property type="entry name" value="Pan_app"/>
</dbReference>
<evidence type="ECO:0000256" key="18">
    <source>
        <dbReference type="ARBA" id="ARBA00048679"/>
    </source>
</evidence>
<evidence type="ECO:0000256" key="15">
    <source>
        <dbReference type="ARBA" id="ARBA00023170"/>
    </source>
</evidence>
<evidence type="ECO:0000256" key="17">
    <source>
        <dbReference type="ARBA" id="ARBA00047899"/>
    </source>
</evidence>
<dbReference type="CDD" id="cd14066">
    <property type="entry name" value="STKc_IRAK"/>
    <property type="match status" value="1"/>
</dbReference>
<feature type="transmembrane region" description="Helical" evidence="22">
    <location>
        <begin position="430"/>
        <end position="451"/>
    </location>
</feature>
<dbReference type="EC" id="2.7.11.1" evidence="19"/>
<dbReference type="Pfam" id="PF08276">
    <property type="entry name" value="PAN_2"/>
    <property type="match status" value="1"/>
</dbReference>
<comment type="caution">
    <text evidence="27">The sequence shown here is derived from an EMBL/GenBank/DDBJ whole genome shotgun (WGS) entry which is preliminary data.</text>
</comment>
<dbReference type="PROSITE" id="PS50948">
    <property type="entry name" value="PAN"/>
    <property type="match status" value="1"/>
</dbReference>
<evidence type="ECO:0000256" key="13">
    <source>
        <dbReference type="ARBA" id="ARBA00023136"/>
    </source>
</evidence>
<evidence type="ECO:0000256" key="9">
    <source>
        <dbReference type="ARBA" id="ARBA00022741"/>
    </source>
</evidence>
<dbReference type="AlphaFoldDB" id="A0A8K0MML7"/>
<accession>A0A8K0MML7</accession>
<dbReference type="SUPFAM" id="SSF51110">
    <property type="entry name" value="alpha-D-mannose-specific plant lectins"/>
    <property type="match status" value="1"/>
</dbReference>
<dbReference type="InterPro" id="IPR001480">
    <property type="entry name" value="Bulb-type_lectin_dom"/>
</dbReference>
<dbReference type="PANTHER" id="PTHR27002:SF1095">
    <property type="entry name" value="G-TYPE LECTIN S-RECEPTOR-LIKE SERINE_THREONINE-PROTEIN KINASE RKS1"/>
    <property type="match status" value="1"/>
</dbReference>
<dbReference type="FunFam" id="3.30.200.20:FF:000330">
    <property type="entry name" value="G-type lectin S-receptor-like serine/threonine-protein kinase At4g03230"/>
    <property type="match status" value="1"/>
</dbReference>
<dbReference type="PROSITE" id="PS00108">
    <property type="entry name" value="PROTEIN_KINASE_ST"/>
    <property type="match status" value="1"/>
</dbReference>
<dbReference type="SUPFAM" id="SSF56112">
    <property type="entry name" value="Protein kinase-like (PK-like)"/>
    <property type="match status" value="1"/>
</dbReference>
<dbReference type="Pfam" id="PF00954">
    <property type="entry name" value="S_locus_glycop"/>
    <property type="match status" value="1"/>
</dbReference>
<keyword evidence="14" id="KW-1015">Disulfide bond</keyword>
<evidence type="ECO:0000256" key="12">
    <source>
        <dbReference type="ARBA" id="ARBA00022989"/>
    </source>
</evidence>
<dbReference type="Pfam" id="PF01453">
    <property type="entry name" value="B_lectin"/>
    <property type="match status" value="1"/>
</dbReference>
<name>A0A8K0MML7_9ROSA</name>
<dbReference type="SMART" id="SM00220">
    <property type="entry name" value="S_TKc"/>
    <property type="match status" value="1"/>
</dbReference>
<evidence type="ECO:0000256" key="21">
    <source>
        <dbReference type="PROSITE-ProRule" id="PRU10141"/>
    </source>
</evidence>
<sequence>MSLNVITVITPNHPLKDGDLLLSPSKSFALGFFSPANSHNRYVGVWYNKVPEQTVVWVANRDNPINDTSGVLAINGRGRLVIYGYKNPNSPLWSANISAAVVSSSNDSVAKLLDVGNLVLIRNSSQGSVVIWQGFDYPTDTLLPFMKLGLDRRSGLNRFLTSWKAANDPGTGKCSYRIDTSGYPQLFLYKGQDPWWRGGPWTGHRWSGVPEMTPNFIYNVTYVSNQDEISIKYGILNDSIFSRMTIVELGFVERSTWRDQTRQWNKFWSVPTEWCDEYGKCGANGNCDPSNRDKFECTCLPGFEPKSSRDWLLRDGSGGCVRKQGARTCQNGEGFVKVTLVKVPDTSKSRVNMSLGLKACERECLSDCSCTAYTSADERGGIGCLTWHGDMVDTRTYPGAGQDLYVRVDSFTLAEYANAKKSSITTSWKVAISVVSVIVCFLLTALLYWNAKRKRKVKERHSTYSFSTSLNTSAYFEDYPGSKELDDESRGNTDLPLFSLKTIAAATGNFCDANKLGEGGFGSVYKADIYGVLHNGKEIAVKRLSKYSGQGNNEFKNEVMLIAKLQHRNLVRMLGCCVQGEEKMLIYEYLPNKSLDFFIFDETKRTLLDWRKRFDIICGVARGMLYLHQDSRFRIIHRDLKASNVLLDEAMNPKIADFGMARIFGANQMEANTNRVVGTYGYMSPEYAMEGSFSVKSDVYSFGVLMLEIITGYKNSGTYKLDPDSSLVGHVWDLWRDGKCMEIVDSSLDESFAEEATRCIQIGLLCVQEHAADRPTMSAVVFMLGNSAAHLHSPKKPAFVMKRSCTSGDPTTSEGANSINDVTCTVVEAR</sequence>
<keyword evidence="16" id="KW-0325">Glycoprotein</keyword>
<dbReference type="SMART" id="SM00108">
    <property type="entry name" value="B_lectin"/>
    <property type="match status" value="1"/>
</dbReference>
<evidence type="ECO:0000256" key="11">
    <source>
        <dbReference type="ARBA" id="ARBA00022840"/>
    </source>
</evidence>
<keyword evidence="9 19" id="KW-0547">Nucleotide-binding</keyword>
<keyword evidence="2" id="KW-1003">Cell membrane</keyword>
<keyword evidence="4 20" id="KW-0245">EGF-like domain</keyword>
<comment type="similarity">
    <text evidence="19">Belongs to the protein kinase superfamily. Ser/Thr protein kinase family.</text>
</comment>
<keyword evidence="10 19" id="KW-0418">Kinase</keyword>
<dbReference type="Gene3D" id="1.10.510.10">
    <property type="entry name" value="Transferase(Phosphotransferase) domain 1"/>
    <property type="match status" value="1"/>
</dbReference>
<evidence type="ECO:0000313" key="28">
    <source>
        <dbReference type="Proteomes" id="UP000796880"/>
    </source>
</evidence>
<keyword evidence="8" id="KW-0430">Lectin</keyword>
<dbReference type="InterPro" id="IPR000858">
    <property type="entry name" value="S_locus_glycoprot_dom"/>
</dbReference>
<dbReference type="Gene3D" id="3.30.200.20">
    <property type="entry name" value="Phosphorylase Kinase, domain 1"/>
    <property type="match status" value="1"/>
</dbReference>
<evidence type="ECO:0000256" key="6">
    <source>
        <dbReference type="ARBA" id="ARBA00022692"/>
    </source>
</evidence>
<feature type="domain" description="Bulb-type lectin" evidence="25">
    <location>
        <begin position="6"/>
        <end position="133"/>
    </location>
</feature>
<comment type="catalytic activity">
    <reaction evidence="17 19">
        <text>L-threonyl-[protein] + ATP = O-phospho-L-threonyl-[protein] + ADP + H(+)</text>
        <dbReference type="Rhea" id="RHEA:46608"/>
        <dbReference type="Rhea" id="RHEA-COMP:11060"/>
        <dbReference type="Rhea" id="RHEA-COMP:11605"/>
        <dbReference type="ChEBI" id="CHEBI:15378"/>
        <dbReference type="ChEBI" id="CHEBI:30013"/>
        <dbReference type="ChEBI" id="CHEBI:30616"/>
        <dbReference type="ChEBI" id="CHEBI:61977"/>
        <dbReference type="ChEBI" id="CHEBI:456216"/>
        <dbReference type="EC" id="2.7.11.1"/>
    </reaction>
</comment>
<keyword evidence="28" id="KW-1185">Reference proteome</keyword>
<dbReference type="InterPro" id="IPR008271">
    <property type="entry name" value="Ser/Thr_kinase_AS"/>
</dbReference>
<dbReference type="PROSITE" id="PS50011">
    <property type="entry name" value="PROTEIN_KINASE_DOM"/>
    <property type="match status" value="1"/>
</dbReference>
<keyword evidence="12 22" id="KW-1133">Transmembrane helix</keyword>
<comment type="caution">
    <text evidence="20">Lacks conserved residue(s) required for the propagation of feature annotation.</text>
</comment>
<dbReference type="GO" id="GO:0005524">
    <property type="term" value="F:ATP binding"/>
    <property type="evidence" value="ECO:0007669"/>
    <property type="project" value="UniProtKB-UniRule"/>
</dbReference>
<dbReference type="PROSITE" id="PS00107">
    <property type="entry name" value="PROTEIN_KINASE_ATP"/>
    <property type="match status" value="1"/>
</dbReference>
<evidence type="ECO:0000256" key="10">
    <source>
        <dbReference type="ARBA" id="ARBA00022777"/>
    </source>
</evidence>
<gene>
    <name evidence="27" type="ORF">FNV43_RR07707</name>
</gene>
<dbReference type="CDD" id="cd00028">
    <property type="entry name" value="B_lectin"/>
    <property type="match status" value="1"/>
</dbReference>
<evidence type="ECO:0000313" key="27">
    <source>
        <dbReference type="EMBL" id="KAF3451612.1"/>
    </source>
</evidence>
<dbReference type="Pfam" id="PF07714">
    <property type="entry name" value="PK_Tyr_Ser-Thr"/>
    <property type="match status" value="1"/>
</dbReference>
<keyword evidence="15" id="KW-0675">Receptor</keyword>
<evidence type="ECO:0000256" key="4">
    <source>
        <dbReference type="ARBA" id="ARBA00022536"/>
    </source>
</evidence>
<dbReference type="InterPro" id="IPR017441">
    <property type="entry name" value="Protein_kinase_ATP_BS"/>
</dbReference>
<dbReference type="FunFam" id="2.90.10.10:FF:000005">
    <property type="entry name" value="G-type lectin S-receptor-like serine/threonine-protein kinase"/>
    <property type="match status" value="1"/>
</dbReference>
<protein>
    <recommendedName>
        <fullName evidence="19">Receptor-like serine/threonine-protein kinase</fullName>
        <ecNumber evidence="19">2.7.11.1</ecNumber>
    </recommendedName>
</protein>
<dbReference type="Gene3D" id="2.90.10.10">
    <property type="entry name" value="Bulb-type lectin domain"/>
    <property type="match status" value="1"/>
</dbReference>
<evidence type="ECO:0000256" key="19">
    <source>
        <dbReference type="PIRNR" id="PIRNR000641"/>
    </source>
</evidence>
<dbReference type="PROSITE" id="PS50026">
    <property type="entry name" value="EGF_3"/>
    <property type="match status" value="1"/>
</dbReference>
<evidence type="ECO:0000256" key="7">
    <source>
        <dbReference type="ARBA" id="ARBA00022729"/>
    </source>
</evidence>
<dbReference type="GO" id="GO:0030246">
    <property type="term" value="F:carbohydrate binding"/>
    <property type="evidence" value="ECO:0007669"/>
    <property type="project" value="UniProtKB-KW"/>
</dbReference>
<dbReference type="OrthoDB" id="1933550at2759"/>
<feature type="domain" description="EGF-like" evidence="24">
    <location>
        <begin position="271"/>
        <end position="309"/>
    </location>
</feature>
<keyword evidence="3 19" id="KW-0723">Serine/threonine-protein kinase</keyword>
<comment type="catalytic activity">
    <reaction evidence="18 19">
        <text>L-seryl-[protein] + ATP = O-phospho-L-seryl-[protein] + ADP + H(+)</text>
        <dbReference type="Rhea" id="RHEA:17989"/>
        <dbReference type="Rhea" id="RHEA-COMP:9863"/>
        <dbReference type="Rhea" id="RHEA-COMP:11604"/>
        <dbReference type="ChEBI" id="CHEBI:15378"/>
        <dbReference type="ChEBI" id="CHEBI:29999"/>
        <dbReference type="ChEBI" id="CHEBI:30616"/>
        <dbReference type="ChEBI" id="CHEBI:83421"/>
        <dbReference type="ChEBI" id="CHEBI:456216"/>
        <dbReference type="EC" id="2.7.11.1"/>
    </reaction>
</comment>
<evidence type="ECO:0000256" key="16">
    <source>
        <dbReference type="ARBA" id="ARBA00023180"/>
    </source>
</evidence>
<dbReference type="GO" id="GO:0004674">
    <property type="term" value="F:protein serine/threonine kinase activity"/>
    <property type="evidence" value="ECO:0007669"/>
    <property type="project" value="UniProtKB-KW"/>
</dbReference>
<evidence type="ECO:0000259" key="23">
    <source>
        <dbReference type="PROSITE" id="PS50011"/>
    </source>
</evidence>
<keyword evidence="13 22" id="KW-0472">Membrane</keyword>
<dbReference type="SMART" id="SM00473">
    <property type="entry name" value="PAN_AP"/>
    <property type="match status" value="1"/>
</dbReference>
<feature type="domain" description="Protein kinase" evidence="23">
    <location>
        <begin position="510"/>
        <end position="799"/>
    </location>
</feature>